<evidence type="ECO:0000313" key="1">
    <source>
        <dbReference type="EMBL" id="MER6976149.1"/>
    </source>
</evidence>
<reference evidence="1 2" key="1">
    <citation type="submission" date="2024-06" db="EMBL/GenBank/DDBJ databases">
        <title>The Natural Products Discovery Center: Release of the First 8490 Sequenced Strains for Exploring Actinobacteria Biosynthetic Diversity.</title>
        <authorList>
            <person name="Kalkreuter E."/>
            <person name="Kautsar S.A."/>
            <person name="Yang D."/>
            <person name="Bader C.D."/>
            <person name="Teijaro C.N."/>
            <person name="Fluegel L."/>
            <person name="Davis C.M."/>
            <person name="Simpson J.R."/>
            <person name="Lauterbach L."/>
            <person name="Steele A.D."/>
            <person name="Gui C."/>
            <person name="Meng S."/>
            <person name="Li G."/>
            <person name="Viehrig K."/>
            <person name="Ye F."/>
            <person name="Su P."/>
            <person name="Kiefer A.F."/>
            <person name="Nichols A."/>
            <person name="Cepeda A.J."/>
            <person name="Yan W."/>
            <person name="Fan B."/>
            <person name="Jiang Y."/>
            <person name="Adhikari A."/>
            <person name="Zheng C.-J."/>
            <person name="Schuster L."/>
            <person name="Cowan T.M."/>
            <person name="Smanski M.J."/>
            <person name="Chevrette M.G."/>
            <person name="De Carvalho L.P.S."/>
            <person name="Shen B."/>
        </authorList>
    </citation>
    <scope>NUCLEOTIDE SEQUENCE [LARGE SCALE GENOMIC DNA]</scope>
    <source>
        <strain evidence="1 2">NPDC000634</strain>
    </source>
</reference>
<dbReference type="EMBL" id="JBEPCU010000026">
    <property type="protein sequence ID" value="MER6976149.1"/>
    <property type="molecule type" value="Genomic_DNA"/>
</dbReference>
<keyword evidence="2" id="KW-1185">Reference proteome</keyword>
<accession>A0ABV1VW53</accession>
<name>A0ABV1VW53_9ACTN</name>
<proteinExistence type="predicted"/>
<evidence type="ECO:0000313" key="2">
    <source>
        <dbReference type="Proteomes" id="UP001458415"/>
    </source>
</evidence>
<comment type="caution">
    <text evidence="1">The sequence shown here is derived from an EMBL/GenBank/DDBJ whole genome shotgun (WGS) entry which is preliminary data.</text>
</comment>
<dbReference type="Proteomes" id="UP001458415">
    <property type="component" value="Unassembled WGS sequence"/>
</dbReference>
<gene>
    <name evidence="1" type="ORF">ABT317_03635</name>
</gene>
<organism evidence="1 2">
    <name type="scientific">Streptomyces carpinensis</name>
    <dbReference type="NCBI Taxonomy" id="66369"/>
    <lineage>
        <taxon>Bacteria</taxon>
        <taxon>Bacillati</taxon>
        <taxon>Actinomycetota</taxon>
        <taxon>Actinomycetes</taxon>
        <taxon>Kitasatosporales</taxon>
        <taxon>Streptomycetaceae</taxon>
        <taxon>Streptomyces</taxon>
    </lineage>
</organism>
<sequence length="54" mass="5785">MADQALQLWAAPPTLQLRAPADDPGVIPFPAQRIQRDDVLGVLGGLIHGYHNVA</sequence>
<protein>
    <submittedName>
        <fullName evidence="1">Uncharacterized protein</fullName>
    </submittedName>
</protein>